<dbReference type="PANTHER" id="PTHR46445:SF3">
    <property type="entry name" value="RNA POLYMERASE II DEGRADATION FACTOR-LIKE PROTEIN (DUF1296)-RELATED"/>
    <property type="match status" value="1"/>
</dbReference>
<dbReference type="EMBL" id="VEPZ02001028">
    <property type="protein sequence ID" value="KAE8700569.1"/>
    <property type="molecule type" value="Genomic_DNA"/>
</dbReference>
<organism evidence="1 2">
    <name type="scientific">Hibiscus syriacus</name>
    <name type="common">Rose of Sharon</name>
    <dbReference type="NCBI Taxonomy" id="106335"/>
    <lineage>
        <taxon>Eukaryota</taxon>
        <taxon>Viridiplantae</taxon>
        <taxon>Streptophyta</taxon>
        <taxon>Embryophyta</taxon>
        <taxon>Tracheophyta</taxon>
        <taxon>Spermatophyta</taxon>
        <taxon>Magnoliopsida</taxon>
        <taxon>eudicotyledons</taxon>
        <taxon>Gunneridae</taxon>
        <taxon>Pentapetalae</taxon>
        <taxon>rosids</taxon>
        <taxon>malvids</taxon>
        <taxon>Malvales</taxon>
        <taxon>Malvaceae</taxon>
        <taxon>Malvoideae</taxon>
        <taxon>Hibiscus</taxon>
    </lineage>
</organism>
<name>A0A6A3ACH7_HIBSY</name>
<dbReference type="PANTHER" id="PTHR46445">
    <property type="entry name" value="RNA POLYMERASE II DEGRADATION FACTOR-LIKE PROTEIN (DUF1296)"/>
    <property type="match status" value="1"/>
</dbReference>
<evidence type="ECO:0000313" key="2">
    <source>
        <dbReference type="Proteomes" id="UP000436088"/>
    </source>
</evidence>
<dbReference type="AlphaFoldDB" id="A0A6A3ACH7"/>
<keyword evidence="2" id="KW-1185">Reference proteome</keyword>
<evidence type="ECO:0000313" key="1">
    <source>
        <dbReference type="EMBL" id="KAE8700569.1"/>
    </source>
</evidence>
<protein>
    <submittedName>
        <fullName evidence="1">Uncharacterized protein</fullName>
    </submittedName>
</protein>
<dbReference type="Proteomes" id="UP000436088">
    <property type="component" value="Unassembled WGS sequence"/>
</dbReference>
<proteinExistence type="predicted"/>
<accession>A0A6A3ACH7</accession>
<comment type="caution">
    <text evidence="1">The sequence shown here is derived from an EMBL/GenBank/DDBJ whole genome shotgun (WGS) entry which is preliminary data.</text>
</comment>
<reference evidence="1" key="1">
    <citation type="submission" date="2019-09" db="EMBL/GenBank/DDBJ databases">
        <title>Draft genome information of white flower Hibiscus syriacus.</title>
        <authorList>
            <person name="Kim Y.-M."/>
        </authorList>
    </citation>
    <scope>NUCLEOTIDE SEQUENCE [LARGE SCALE GENOMIC DNA]</scope>
    <source>
        <strain evidence="1">YM2019G1</strain>
    </source>
</reference>
<gene>
    <name evidence="1" type="ORF">F3Y22_tig00110556pilonHSYRG00322</name>
</gene>
<sequence length="431" mass="47375">MDLNTIYLVSPFFPAEDGSSSIAANMRQLELHDDDQEPPHEVDGPSVIIPNHLQLQVHSQDCSYLSFGPDIGSTFYGSFASRPLKNNLDEVPEAADISSIGHTENRNPVYYGDEQIASNTDGNIMIRSNVSTGNYEANEDSEPAVLKQDASEAAQGSQYTFPSSASGYNYENSFQLNHAFTHPETNTQIQNLTPFSSVMQAYTNSLPSTLLTSTVQTAREPDLPYSPFPVTQSILTKYTNAFSSISGPTFYARGNSTDPAWCQRFTGTALPQHLAMHPFPQPAHPLGHFANMISYPFLTQSYTYMPSAFQQAFAGKYLPQSAAIASGYGFGNSTNVPGGLPPNPPTAPAGTTIAYDDILSSQYKDSNHLMSLQQCTDHCSFESNSFPSLLWNVCVHNIAFILVKWYRSIDEKSVLPLSTFTHGCIWFYVLV</sequence>